<comment type="caution">
    <text evidence="5">The sequence shown here is derived from an EMBL/GenBank/DDBJ whole genome shotgun (WGS) entry which is preliminary data.</text>
</comment>
<dbReference type="AlphaFoldDB" id="A0A1J5SXD0"/>
<name>A0A1J5SXD0_9ZZZZ</name>
<evidence type="ECO:0000259" key="4">
    <source>
        <dbReference type="PROSITE" id="PS51635"/>
    </source>
</evidence>
<dbReference type="InterPro" id="IPR002641">
    <property type="entry name" value="PNPLA_dom"/>
</dbReference>
<feature type="domain" description="PNPLA" evidence="4">
    <location>
        <begin position="6"/>
        <end position="166"/>
    </location>
</feature>
<dbReference type="PANTHER" id="PTHR14226">
    <property type="entry name" value="NEUROPATHY TARGET ESTERASE/SWISS CHEESE D.MELANOGASTER"/>
    <property type="match status" value="1"/>
</dbReference>
<sequence length="296" mass="33068">MKKVHLVLGSGGARGMAHIGVIEMLEQDGYEICEVIGCSMGAVVGGIYCAGFLQEYKQWLCGLTKSNVFSLFDFTLTSNGFVKGDRVFNKIQEFIGEQQIERLKIPFTAVSTDILNKKEVHFKTGDLFKALRASIAIPGVFTPITNEDSILVDGGVLNPLPLNLVHKKDDEIVVAVNLNGPYEHFPKPAVIKETESNSYWEWLLTLPVIGNKENTIKQKALTKLSMFDLLNTSYDFTQDRLTEMMIEIYSPDLLIELPRNCCKVFEFYKANELIEAGKIAYKNAVAVKNKISTQSV</sequence>
<keyword evidence="3" id="KW-0443">Lipid metabolism</keyword>
<dbReference type="InterPro" id="IPR016035">
    <property type="entry name" value="Acyl_Trfase/lysoPLipase"/>
</dbReference>
<dbReference type="EMBL" id="MLJW01000015">
    <property type="protein sequence ID" value="OIR13143.1"/>
    <property type="molecule type" value="Genomic_DNA"/>
</dbReference>
<evidence type="ECO:0000256" key="2">
    <source>
        <dbReference type="ARBA" id="ARBA00022963"/>
    </source>
</evidence>
<keyword evidence="2" id="KW-0442">Lipid degradation</keyword>
<reference evidence="5" key="1">
    <citation type="submission" date="2016-10" db="EMBL/GenBank/DDBJ databases">
        <title>Sequence of Gallionella enrichment culture.</title>
        <authorList>
            <person name="Poehlein A."/>
            <person name="Muehling M."/>
            <person name="Daniel R."/>
        </authorList>
    </citation>
    <scope>NUCLEOTIDE SEQUENCE</scope>
</reference>
<proteinExistence type="predicted"/>
<keyword evidence="1" id="KW-0378">Hydrolase</keyword>
<dbReference type="SUPFAM" id="SSF52151">
    <property type="entry name" value="FabD/lysophospholipase-like"/>
    <property type="match status" value="1"/>
</dbReference>
<dbReference type="InterPro" id="IPR050301">
    <property type="entry name" value="NTE"/>
</dbReference>
<dbReference type="PANTHER" id="PTHR14226:SF76">
    <property type="entry name" value="NTE FAMILY PROTEIN RSSA"/>
    <property type="match status" value="1"/>
</dbReference>
<dbReference type="GO" id="GO:0016787">
    <property type="term" value="F:hydrolase activity"/>
    <property type="evidence" value="ECO:0007669"/>
    <property type="project" value="UniProtKB-KW"/>
</dbReference>
<dbReference type="Gene3D" id="3.40.1090.10">
    <property type="entry name" value="Cytosolic phospholipase A2 catalytic domain"/>
    <property type="match status" value="1"/>
</dbReference>
<evidence type="ECO:0000256" key="3">
    <source>
        <dbReference type="ARBA" id="ARBA00023098"/>
    </source>
</evidence>
<accession>A0A1J5SXD0</accession>
<dbReference type="PROSITE" id="PS51635">
    <property type="entry name" value="PNPLA"/>
    <property type="match status" value="1"/>
</dbReference>
<evidence type="ECO:0000256" key="1">
    <source>
        <dbReference type="ARBA" id="ARBA00022801"/>
    </source>
</evidence>
<organism evidence="5">
    <name type="scientific">mine drainage metagenome</name>
    <dbReference type="NCBI Taxonomy" id="410659"/>
    <lineage>
        <taxon>unclassified sequences</taxon>
        <taxon>metagenomes</taxon>
        <taxon>ecological metagenomes</taxon>
    </lineage>
</organism>
<gene>
    <name evidence="5" type="primary">rssA_3</name>
    <name evidence="5" type="ORF">GALL_55270</name>
</gene>
<protein>
    <submittedName>
        <fullName evidence="5">NTE family protein RssA</fullName>
    </submittedName>
</protein>
<evidence type="ECO:0000313" key="5">
    <source>
        <dbReference type="EMBL" id="OIR13143.1"/>
    </source>
</evidence>
<dbReference type="Pfam" id="PF01734">
    <property type="entry name" value="Patatin"/>
    <property type="match status" value="1"/>
</dbReference>
<dbReference type="GO" id="GO:0016042">
    <property type="term" value="P:lipid catabolic process"/>
    <property type="evidence" value="ECO:0007669"/>
    <property type="project" value="UniProtKB-KW"/>
</dbReference>